<evidence type="ECO:0000256" key="5">
    <source>
        <dbReference type="ARBA" id="ARBA00022519"/>
    </source>
</evidence>
<dbReference type="PROSITE" id="PS50893">
    <property type="entry name" value="ABC_TRANSPORTER_2"/>
    <property type="match status" value="2"/>
</dbReference>
<dbReference type="SUPFAM" id="SSF52540">
    <property type="entry name" value="P-loop containing nucleoside triphosphate hydrolases"/>
    <property type="match status" value="2"/>
</dbReference>
<dbReference type="InterPro" id="IPR017871">
    <property type="entry name" value="ABC_transporter-like_CS"/>
</dbReference>
<evidence type="ECO:0000256" key="9">
    <source>
        <dbReference type="ARBA" id="ARBA00022927"/>
    </source>
</evidence>
<dbReference type="Gene3D" id="3.40.50.300">
    <property type="entry name" value="P-loop containing nucleotide triphosphate hydrolases"/>
    <property type="match status" value="2"/>
</dbReference>
<sequence>MTDSYSSNQPPVLSVRNLDVDFPTDGGVFHAVDQVSFDIAAGEVLGMIGESGAGKSMTGSAITRLIEPPGRIVSGEIRLKGERIDTLSDKALASLRGRRIGTVFQDPLVSLNPLYTIGQQLVETIRRHLPLDAVAARKRAAELLTEVGIHDAEQRLGAYPHQFSGGMRQRVVIALAIAADPELLIADEPTSALDVSVQAQIIALLKRLCIERGLAVLLITHDMGVIAEIADQVVVLNHGQVVETGPVRDVIQAPRENYTRKLIAATPSIHQKSSRSNLADKRPDILSVNNLKHDFSTSGGRFSFLRKAKKSGTIRAVDDVSLNIREGETYALVGESGSGKSTIARIIAGLLSAQDGQIRIDGTTKRSTHGAVQMVFQDPYASLNPRWRIGDIIAEPIRRLNLEKDNQAIQNRVHDLLEKVRLEPGSTRRYPHEFSGGQRQRIAIARALASRPRFIICDEPTSALDVSVQAQVLDLMAQLQAEFGLTYLLISHNLAVVRQMADRVGVLRQGILVEQGAVEEVFQNPSHSYTKMLINAVPDIDLALARRGF</sequence>
<reference evidence="14" key="1">
    <citation type="submission" date="2019-09" db="EMBL/GenBank/DDBJ databases">
        <title>Draft genome sequences of 48 bacterial type strains from the CCUG.</title>
        <authorList>
            <person name="Tunovic T."/>
            <person name="Pineiro-Iglesias B."/>
            <person name="Unosson C."/>
            <person name="Inganas E."/>
            <person name="Ohlen M."/>
            <person name="Cardew S."/>
            <person name="Jensie-Markopoulos S."/>
            <person name="Salva-Serra F."/>
            <person name="Jaen-Luchoro D."/>
            <person name="Karlsson R."/>
            <person name="Svensson-Stadler L."/>
            <person name="Chun J."/>
            <person name="Moore E."/>
        </authorList>
    </citation>
    <scope>NUCLEOTIDE SEQUENCE</scope>
    <source>
        <strain evidence="14">CCUG 50899</strain>
    </source>
</reference>
<dbReference type="AlphaFoldDB" id="A0A643EXS8"/>
<name>A0A643EXS8_9HYPH</name>
<dbReference type="GO" id="GO:0055085">
    <property type="term" value="P:transmembrane transport"/>
    <property type="evidence" value="ECO:0007669"/>
    <property type="project" value="UniProtKB-ARBA"/>
</dbReference>
<keyword evidence="11" id="KW-0472">Membrane</keyword>
<dbReference type="InterPro" id="IPR027417">
    <property type="entry name" value="P-loop_NTPase"/>
</dbReference>
<comment type="function">
    <text evidence="12">Probably part of an ABC transporter complex that could be involved in peptide import. Probably responsible for energy coupling to the transport system.</text>
</comment>
<keyword evidence="7 14" id="KW-0067">ATP-binding</keyword>
<keyword evidence="4" id="KW-1003">Cell membrane</keyword>
<dbReference type="RefSeq" id="WP_128094501.1">
    <property type="nucleotide sequence ID" value="NZ_JBHEEN010000007.1"/>
</dbReference>
<dbReference type="InterPro" id="IPR003439">
    <property type="entry name" value="ABC_transporter-like_ATP-bd"/>
</dbReference>
<keyword evidence="3" id="KW-0813">Transport</keyword>
<dbReference type="Pfam" id="PF08352">
    <property type="entry name" value="oligo_HPY"/>
    <property type="match status" value="2"/>
</dbReference>
<gene>
    <name evidence="14" type="ORF">F7Q93_16825</name>
</gene>
<evidence type="ECO:0000256" key="7">
    <source>
        <dbReference type="ARBA" id="ARBA00022840"/>
    </source>
</evidence>
<dbReference type="PANTHER" id="PTHR43776:SF7">
    <property type="entry name" value="D,D-DIPEPTIDE TRANSPORT ATP-BINDING PROTEIN DDPF-RELATED"/>
    <property type="match status" value="1"/>
</dbReference>
<evidence type="ECO:0000256" key="3">
    <source>
        <dbReference type="ARBA" id="ARBA00022448"/>
    </source>
</evidence>
<comment type="subcellular location">
    <subcellularLocation>
        <location evidence="1">Cell inner membrane</location>
        <topology evidence="1">Peripheral membrane protein</topology>
    </subcellularLocation>
</comment>
<dbReference type="Pfam" id="PF00005">
    <property type="entry name" value="ABC_tran"/>
    <property type="match status" value="2"/>
</dbReference>
<dbReference type="SMART" id="SM00382">
    <property type="entry name" value="AAA"/>
    <property type="match status" value="2"/>
</dbReference>
<proteinExistence type="inferred from homology"/>
<accession>A0A643EXS8</accession>
<dbReference type="FunFam" id="3.40.50.300:FF:000016">
    <property type="entry name" value="Oligopeptide ABC transporter ATP-binding component"/>
    <property type="match status" value="1"/>
</dbReference>
<evidence type="ECO:0000256" key="10">
    <source>
        <dbReference type="ARBA" id="ARBA00022967"/>
    </source>
</evidence>
<keyword evidence="10" id="KW-1278">Translocase</keyword>
<dbReference type="NCBIfam" id="NF008453">
    <property type="entry name" value="PRK11308.1"/>
    <property type="match status" value="2"/>
</dbReference>
<protein>
    <submittedName>
        <fullName evidence="14">ABC transporter ATP-binding protein</fullName>
    </submittedName>
</protein>
<comment type="similarity">
    <text evidence="2">Belongs to the ABC transporter superfamily.</text>
</comment>
<organism evidence="14">
    <name type="scientific">Brucella pituitosa</name>
    <dbReference type="NCBI Taxonomy" id="571256"/>
    <lineage>
        <taxon>Bacteria</taxon>
        <taxon>Pseudomonadati</taxon>
        <taxon>Pseudomonadota</taxon>
        <taxon>Alphaproteobacteria</taxon>
        <taxon>Hyphomicrobiales</taxon>
        <taxon>Brucellaceae</taxon>
        <taxon>Brucella/Ochrobactrum group</taxon>
        <taxon>Brucella</taxon>
    </lineage>
</organism>
<comment type="caution">
    <text evidence="14">The sequence shown here is derived from an EMBL/GenBank/DDBJ whole genome shotgun (WGS) entry which is preliminary data.</text>
</comment>
<dbReference type="GO" id="GO:0015031">
    <property type="term" value="P:protein transport"/>
    <property type="evidence" value="ECO:0007669"/>
    <property type="project" value="UniProtKB-KW"/>
</dbReference>
<dbReference type="GO" id="GO:0016887">
    <property type="term" value="F:ATP hydrolysis activity"/>
    <property type="evidence" value="ECO:0007669"/>
    <property type="project" value="InterPro"/>
</dbReference>
<dbReference type="GO" id="GO:0005886">
    <property type="term" value="C:plasma membrane"/>
    <property type="evidence" value="ECO:0007669"/>
    <property type="project" value="UniProtKB-SubCell"/>
</dbReference>
<dbReference type="InterPro" id="IPR003593">
    <property type="entry name" value="AAA+_ATPase"/>
</dbReference>
<dbReference type="PROSITE" id="PS00211">
    <property type="entry name" value="ABC_TRANSPORTER_1"/>
    <property type="match status" value="2"/>
</dbReference>
<dbReference type="NCBIfam" id="NF007739">
    <property type="entry name" value="PRK10419.1"/>
    <property type="match status" value="2"/>
</dbReference>
<dbReference type="EMBL" id="VZPE01000007">
    <property type="protein sequence ID" value="KAB0569399.1"/>
    <property type="molecule type" value="Genomic_DNA"/>
</dbReference>
<feature type="domain" description="ABC transporter" evidence="13">
    <location>
        <begin position="300"/>
        <end position="534"/>
    </location>
</feature>
<keyword evidence="5" id="KW-0997">Cell inner membrane</keyword>
<dbReference type="InterPro" id="IPR013563">
    <property type="entry name" value="Oligopep_ABC_C"/>
</dbReference>
<evidence type="ECO:0000313" key="14">
    <source>
        <dbReference type="EMBL" id="KAB0569399.1"/>
    </source>
</evidence>
<keyword evidence="6" id="KW-0547">Nucleotide-binding</keyword>
<dbReference type="GO" id="GO:0005524">
    <property type="term" value="F:ATP binding"/>
    <property type="evidence" value="ECO:0007669"/>
    <property type="project" value="UniProtKB-KW"/>
</dbReference>
<evidence type="ECO:0000256" key="2">
    <source>
        <dbReference type="ARBA" id="ARBA00005417"/>
    </source>
</evidence>
<dbReference type="GO" id="GO:0015833">
    <property type="term" value="P:peptide transport"/>
    <property type="evidence" value="ECO:0007669"/>
    <property type="project" value="UniProtKB-KW"/>
</dbReference>
<evidence type="ECO:0000259" key="13">
    <source>
        <dbReference type="PROSITE" id="PS50893"/>
    </source>
</evidence>
<dbReference type="CDD" id="cd03257">
    <property type="entry name" value="ABC_NikE_OppD_transporters"/>
    <property type="match status" value="2"/>
</dbReference>
<evidence type="ECO:0000256" key="1">
    <source>
        <dbReference type="ARBA" id="ARBA00004417"/>
    </source>
</evidence>
<keyword evidence="9" id="KW-0653">Protein transport</keyword>
<dbReference type="InterPro" id="IPR050319">
    <property type="entry name" value="ABC_transp_ATP-bind"/>
</dbReference>
<evidence type="ECO:0000256" key="6">
    <source>
        <dbReference type="ARBA" id="ARBA00022741"/>
    </source>
</evidence>
<dbReference type="PANTHER" id="PTHR43776">
    <property type="entry name" value="TRANSPORT ATP-BINDING PROTEIN"/>
    <property type="match status" value="1"/>
</dbReference>
<evidence type="ECO:0000256" key="4">
    <source>
        <dbReference type="ARBA" id="ARBA00022475"/>
    </source>
</evidence>
<feature type="domain" description="ABC transporter" evidence="13">
    <location>
        <begin position="15"/>
        <end position="263"/>
    </location>
</feature>
<evidence type="ECO:0000256" key="8">
    <source>
        <dbReference type="ARBA" id="ARBA00022856"/>
    </source>
</evidence>
<evidence type="ECO:0000256" key="11">
    <source>
        <dbReference type="ARBA" id="ARBA00023136"/>
    </source>
</evidence>
<keyword evidence="8" id="KW-0571">Peptide transport</keyword>
<evidence type="ECO:0000256" key="12">
    <source>
        <dbReference type="ARBA" id="ARBA00025070"/>
    </source>
</evidence>